<name>A0A6J7WJJ5_9CAUD</name>
<sequence length="63" mass="7287">MRHKQPEIVTIYYKMLEAGPPRCCHSCEMYGTDGLCVEFFKEPPEEFAATPDACDKWTLDLPF</sequence>
<dbReference type="EMBL" id="LR798241">
    <property type="protein sequence ID" value="CAB5214131.1"/>
    <property type="molecule type" value="Genomic_DNA"/>
</dbReference>
<organism evidence="1">
    <name type="scientific">uncultured Caudovirales phage</name>
    <dbReference type="NCBI Taxonomy" id="2100421"/>
    <lineage>
        <taxon>Viruses</taxon>
        <taxon>Duplodnaviria</taxon>
        <taxon>Heunggongvirae</taxon>
        <taxon>Uroviricota</taxon>
        <taxon>Caudoviricetes</taxon>
        <taxon>Peduoviridae</taxon>
        <taxon>Maltschvirus</taxon>
        <taxon>Maltschvirus maltsch</taxon>
    </lineage>
</organism>
<reference evidence="1" key="1">
    <citation type="submission" date="2020-05" db="EMBL/GenBank/DDBJ databases">
        <authorList>
            <person name="Chiriac C."/>
            <person name="Salcher M."/>
            <person name="Ghai R."/>
            <person name="Kavagutti S V."/>
        </authorList>
    </citation>
    <scope>NUCLEOTIDE SEQUENCE</scope>
</reference>
<accession>A0A6J7WJJ5</accession>
<evidence type="ECO:0000313" key="1">
    <source>
        <dbReference type="EMBL" id="CAB5214131.1"/>
    </source>
</evidence>
<proteinExistence type="predicted"/>
<protein>
    <submittedName>
        <fullName evidence="1">Uncharacterized protein</fullName>
    </submittedName>
</protein>
<gene>
    <name evidence="1" type="ORF">UFOVP195_22</name>
</gene>